<proteinExistence type="predicted"/>
<comment type="caution">
    <text evidence="1">The sequence shown here is derived from an EMBL/GenBank/DDBJ whole genome shotgun (WGS) entry which is preliminary data.</text>
</comment>
<dbReference type="VEuPathDB" id="FungiDB:PSTT_10499"/>
<dbReference type="Proteomes" id="UP000239156">
    <property type="component" value="Unassembled WGS sequence"/>
</dbReference>
<accession>A0A2S4V437</accession>
<dbReference type="VEuPathDB" id="FungiDB:PSHT_15745"/>
<gene>
    <name evidence="1" type="ORF">PSTT_10499</name>
</gene>
<organism evidence="1 2">
    <name type="scientific">Puccinia striiformis</name>
    <dbReference type="NCBI Taxonomy" id="27350"/>
    <lineage>
        <taxon>Eukaryota</taxon>
        <taxon>Fungi</taxon>
        <taxon>Dikarya</taxon>
        <taxon>Basidiomycota</taxon>
        <taxon>Pucciniomycotina</taxon>
        <taxon>Pucciniomycetes</taxon>
        <taxon>Pucciniales</taxon>
        <taxon>Pucciniaceae</taxon>
        <taxon>Puccinia</taxon>
    </lineage>
</organism>
<dbReference type="EMBL" id="PKSL01000113">
    <property type="protein sequence ID" value="POW04293.1"/>
    <property type="molecule type" value="Genomic_DNA"/>
</dbReference>
<keyword evidence="2" id="KW-1185">Reference proteome</keyword>
<protein>
    <submittedName>
        <fullName evidence="1">Uncharacterized protein</fullName>
    </submittedName>
</protein>
<evidence type="ECO:0000313" key="2">
    <source>
        <dbReference type="Proteomes" id="UP000239156"/>
    </source>
</evidence>
<dbReference type="AlphaFoldDB" id="A0A2S4V437"/>
<sequence length="178" mass="19881">MSEIADWESDYSESASWNARKSCMDSKCLPGSSTTVPFGAMIAWLTIVRPINLNEGAESALKRALQNQQEFDGAVVHIISRFVAAVPEPAPAAMQYGDQHLGRLKSYRIRALKSNFAEALDRIGTFFRFAKAILRSIQRGRTIHICQLLETTDGVPMDHWLAYKQTIGSIDLIIETIH</sequence>
<reference evidence="1" key="1">
    <citation type="submission" date="2017-12" db="EMBL/GenBank/DDBJ databases">
        <title>Gene loss provides genomic basis for host adaptation in cereal stripe rust fungi.</title>
        <authorList>
            <person name="Xia C."/>
        </authorList>
    </citation>
    <scope>NUCLEOTIDE SEQUENCE [LARGE SCALE GENOMIC DNA]</scope>
    <source>
        <strain evidence="1">93-210</strain>
    </source>
</reference>
<name>A0A2S4V437_9BASI</name>
<evidence type="ECO:0000313" key="1">
    <source>
        <dbReference type="EMBL" id="POW04293.1"/>
    </source>
</evidence>